<dbReference type="PANTHER" id="PTHR10366:SF812">
    <property type="entry name" value="VPS9 DOMAIN-CONTAINING PROTEIN"/>
    <property type="match status" value="1"/>
</dbReference>
<dbReference type="InterPro" id="IPR050425">
    <property type="entry name" value="NAD(P)_dehydrat-like"/>
</dbReference>
<keyword evidence="1" id="KW-0560">Oxidoreductase</keyword>
<protein>
    <recommendedName>
        <fullName evidence="3">NAD-dependent epimerase/dehydratase domain-containing protein</fullName>
    </recommendedName>
</protein>
<dbReference type="EMBL" id="JBFTWV010000116">
    <property type="protein sequence ID" value="KAL2786489.1"/>
    <property type="molecule type" value="Genomic_DNA"/>
</dbReference>
<evidence type="ECO:0000256" key="1">
    <source>
        <dbReference type="ARBA" id="ARBA00023002"/>
    </source>
</evidence>
<dbReference type="PANTHER" id="PTHR10366">
    <property type="entry name" value="NAD DEPENDENT EPIMERASE/DEHYDRATASE"/>
    <property type="match status" value="1"/>
</dbReference>
<accession>A0ABR4FTA0</accession>
<evidence type="ECO:0000259" key="3">
    <source>
        <dbReference type="Pfam" id="PF01370"/>
    </source>
</evidence>
<dbReference type="InterPro" id="IPR036291">
    <property type="entry name" value="NAD(P)-bd_dom_sf"/>
</dbReference>
<organism evidence="4 5">
    <name type="scientific">Aspergillus keveii</name>
    <dbReference type="NCBI Taxonomy" id="714993"/>
    <lineage>
        <taxon>Eukaryota</taxon>
        <taxon>Fungi</taxon>
        <taxon>Dikarya</taxon>
        <taxon>Ascomycota</taxon>
        <taxon>Pezizomycotina</taxon>
        <taxon>Eurotiomycetes</taxon>
        <taxon>Eurotiomycetidae</taxon>
        <taxon>Eurotiales</taxon>
        <taxon>Aspergillaceae</taxon>
        <taxon>Aspergillus</taxon>
        <taxon>Aspergillus subgen. Nidulantes</taxon>
    </lineage>
</organism>
<comment type="caution">
    <text evidence="4">The sequence shown here is derived from an EMBL/GenBank/DDBJ whole genome shotgun (WGS) entry which is preliminary data.</text>
</comment>
<dbReference type="InterPro" id="IPR001509">
    <property type="entry name" value="Epimerase_deHydtase"/>
</dbReference>
<dbReference type="Gene3D" id="3.40.50.720">
    <property type="entry name" value="NAD(P)-binding Rossmann-like Domain"/>
    <property type="match status" value="1"/>
</dbReference>
<keyword evidence="5" id="KW-1185">Reference proteome</keyword>
<feature type="domain" description="NAD-dependent epimerase/dehydratase" evidence="3">
    <location>
        <begin position="4"/>
        <end position="246"/>
    </location>
</feature>
<gene>
    <name evidence="4" type="ORF">BJX66DRAFT_342084</name>
</gene>
<evidence type="ECO:0000313" key="5">
    <source>
        <dbReference type="Proteomes" id="UP001610563"/>
    </source>
</evidence>
<dbReference type="Proteomes" id="UP001610563">
    <property type="component" value="Unassembled WGS sequence"/>
</dbReference>
<reference evidence="4 5" key="1">
    <citation type="submission" date="2024-07" db="EMBL/GenBank/DDBJ databases">
        <title>Section-level genome sequencing and comparative genomics of Aspergillus sections Usti and Cavernicolus.</title>
        <authorList>
            <consortium name="Lawrence Berkeley National Laboratory"/>
            <person name="Nybo J.L."/>
            <person name="Vesth T.C."/>
            <person name="Theobald S."/>
            <person name="Frisvad J.C."/>
            <person name="Larsen T.O."/>
            <person name="Kjaerboelling I."/>
            <person name="Rothschild-Mancinelli K."/>
            <person name="Lyhne E.K."/>
            <person name="Kogle M.E."/>
            <person name="Barry K."/>
            <person name="Clum A."/>
            <person name="Na H."/>
            <person name="Ledsgaard L."/>
            <person name="Lin J."/>
            <person name="Lipzen A."/>
            <person name="Kuo A."/>
            <person name="Riley R."/>
            <person name="Mondo S."/>
            <person name="Labutti K."/>
            <person name="Haridas S."/>
            <person name="Pangalinan J."/>
            <person name="Salamov A.A."/>
            <person name="Simmons B.A."/>
            <person name="Magnuson J.K."/>
            <person name="Chen J."/>
            <person name="Drula E."/>
            <person name="Henrissat B."/>
            <person name="Wiebenga A."/>
            <person name="Lubbers R.J."/>
            <person name="Gomes A.C."/>
            <person name="Makela M.R."/>
            <person name="Stajich J."/>
            <person name="Grigoriev I.V."/>
            <person name="Mortensen U.H."/>
            <person name="De Vries R.P."/>
            <person name="Baker S.E."/>
            <person name="Andersen M.R."/>
        </authorList>
    </citation>
    <scope>NUCLEOTIDE SEQUENCE [LARGE SCALE GENOMIC DNA]</scope>
    <source>
        <strain evidence="4 5">CBS 209.92</strain>
    </source>
</reference>
<proteinExistence type="inferred from homology"/>
<comment type="similarity">
    <text evidence="2">Belongs to the NAD(P)-dependent epimerase/dehydratase family. Dihydroflavonol-4-reductase subfamily.</text>
</comment>
<dbReference type="Pfam" id="PF01370">
    <property type="entry name" value="Epimerase"/>
    <property type="match status" value="1"/>
</dbReference>
<name>A0ABR4FTA0_9EURO</name>
<evidence type="ECO:0000313" key="4">
    <source>
        <dbReference type="EMBL" id="KAL2786489.1"/>
    </source>
</evidence>
<dbReference type="SUPFAM" id="SSF51735">
    <property type="entry name" value="NAD(P)-binding Rossmann-fold domains"/>
    <property type="match status" value="1"/>
</dbReference>
<evidence type="ECO:0000256" key="2">
    <source>
        <dbReference type="ARBA" id="ARBA00023445"/>
    </source>
</evidence>
<sequence>MSTVLITGATGFIGSQVALRTLEAGHAVRFVVRREAQTDKLRALFPTYTDKISFVVIPDITVSGTFDTAVQGVEYVIHVASPLTSAGGDLLKPAVQGTVSVLESALKAPSVRRVVVTASVASLMPMKPIADGSVLREDNEIDFTIDKEALPSQPAMVQYHASKLASYKAVLDFQSAQNPHFDIITIHPVYVFGRSLIQESAADLGGTNGLLFQALMTETNAFGHYSGVHIDDAAVAHVRALTVAKKEDGVQSYLLASEKKSWKEVYDFVREQFPSLPIKLEPVDRSGYDVDASKAERELGIQFKGMEVQVSDVVKQQLELRAA</sequence>